<dbReference type="Pfam" id="PF06707">
    <property type="entry name" value="DUF1194"/>
    <property type="match status" value="1"/>
</dbReference>
<comment type="caution">
    <text evidence="2">The sequence shown here is derived from an EMBL/GenBank/DDBJ whole genome shotgun (WGS) entry which is preliminary data.</text>
</comment>
<evidence type="ECO:0000256" key="1">
    <source>
        <dbReference type="SAM" id="SignalP"/>
    </source>
</evidence>
<proteinExistence type="predicted"/>
<feature type="chain" id="PRO_5045451087" evidence="1">
    <location>
        <begin position="22"/>
        <end position="265"/>
    </location>
</feature>
<evidence type="ECO:0000313" key="3">
    <source>
        <dbReference type="Proteomes" id="UP001274321"/>
    </source>
</evidence>
<dbReference type="InterPro" id="IPR010607">
    <property type="entry name" value="DUF1194"/>
</dbReference>
<keyword evidence="3" id="KW-1185">Reference proteome</keyword>
<evidence type="ECO:0000313" key="2">
    <source>
        <dbReference type="EMBL" id="MDX6804517.1"/>
    </source>
</evidence>
<dbReference type="InterPro" id="IPR036465">
    <property type="entry name" value="vWFA_dom_sf"/>
</dbReference>
<dbReference type="SUPFAM" id="SSF53300">
    <property type="entry name" value="vWA-like"/>
    <property type="match status" value="1"/>
</dbReference>
<feature type="signal peptide" evidence="1">
    <location>
        <begin position="1"/>
        <end position="21"/>
    </location>
</feature>
<name>A0ABU4RI64_9HYPH</name>
<dbReference type="CDD" id="cd00198">
    <property type="entry name" value="vWFA"/>
    <property type="match status" value="1"/>
</dbReference>
<sequence>MRLSALALCLFILGFVPSARAEEVDLELVLAVDISYSMDPDELRLQREGYREAITSRAVLDAIRSGVHGRIALTYVEWAGSAHQSVIVDWQVIDGPESAGRFAAALDRSTPERAFRTSISGALTFSADLLTRSGHSGLRQVIDVSGDGANNQGPVVTSARDRVLAQGISINGLPLALKEGGAMAMRAEDLEEYYRSCVIGGPGAFVVPVRDAASFGEAVRTKLVLEISGSQPAPSLVPVQAAWVNCSIGEIMWGERYGDFGSDTP</sequence>
<dbReference type="Proteomes" id="UP001274321">
    <property type="component" value="Unassembled WGS sequence"/>
</dbReference>
<dbReference type="EMBL" id="JAXAFJ010000001">
    <property type="protein sequence ID" value="MDX6804517.1"/>
    <property type="molecule type" value="Genomic_DNA"/>
</dbReference>
<organism evidence="2 3">
    <name type="scientific">Terrihabitans rhizophilus</name>
    <dbReference type="NCBI Taxonomy" id="3092662"/>
    <lineage>
        <taxon>Bacteria</taxon>
        <taxon>Pseudomonadati</taxon>
        <taxon>Pseudomonadota</taxon>
        <taxon>Alphaproteobacteria</taxon>
        <taxon>Hyphomicrobiales</taxon>
        <taxon>Terrihabitans</taxon>
    </lineage>
</organism>
<gene>
    <name evidence="2" type="ORF">SCD90_00440</name>
</gene>
<protein>
    <submittedName>
        <fullName evidence="2">DUF1194 domain-containing protein</fullName>
    </submittedName>
</protein>
<dbReference type="Gene3D" id="3.40.50.410">
    <property type="entry name" value="von Willebrand factor, type A domain"/>
    <property type="match status" value="1"/>
</dbReference>
<accession>A0ABU4RI64</accession>
<dbReference type="RefSeq" id="WP_319842643.1">
    <property type="nucleotide sequence ID" value="NZ_JAXAFJ010000001.1"/>
</dbReference>
<keyword evidence="1" id="KW-0732">Signal</keyword>
<reference evidence="2 3" key="1">
    <citation type="submission" date="2023-11" db="EMBL/GenBank/DDBJ databases">
        <authorList>
            <person name="Bao R."/>
        </authorList>
    </citation>
    <scope>NUCLEOTIDE SEQUENCE [LARGE SCALE GENOMIC DNA]</scope>
    <source>
        <strain evidence="2 3">PJ23</strain>
    </source>
</reference>